<evidence type="ECO:0000256" key="3">
    <source>
        <dbReference type="ARBA" id="ARBA00022574"/>
    </source>
</evidence>
<comment type="caution">
    <text evidence="9">The sequence shown here is derived from an EMBL/GenBank/DDBJ whole genome shotgun (WGS) entry which is preliminary data.</text>
</comment>
<feature type="repeat" description="WD" evidence="6">
    <location>
        <begin position="172"/>
        <end position="194"/>
    </location>
</feature>
<sequence length="550" mass="58038">MASGAEYARVGIHVSETQGASKRLRLAGSSRDHPASLAWRAFSAPASSSVRGAPAPVSHIHARPSTGGGNSTRPTFAVTCSTRILVYDAPSNRVLRAFSRGMNDIAHCGTFRPGDGKLLAAGCEDGTVSVFDTTSGSVLRSLKGHKASARCVAFPTEASGGEAGDAAPTTRLVSASDDMTLRVWDVPTGVEERCCTGHGDYVRALTCVVGHTYATGAFDHTVKLWDARAGKCVKTMRCGAPVSCVSAFPGGAQLAAAVGNEVQIWDVLAGKLMSRVIAHRKAVSCVTFAPGAPDGSSPSRMLTAGLDGLLKVYTTDTLEALHTFRHPHALTSVAVSRDLSTLATGGEAGVLALRRREKHSASSTSKAPPTSAPNDGLAEFREALPRAERALTASSHRYFLRGQKSPIPMDVAVIADKPRRAKLAKYDRMLRRFRYAEALDAALETRRAAVVHAVLEELATRGGLAHAVAGRDAASVSRLVIFATRHLHHARYASSMLGVLARVVSEYGAAVGASAELDRALLSARERLRAETQAVQALLRLQGALETVVR</sequence>
<feature type="domain" description="U3 small nucleolar RNA-associated protein 15 C-terminal" evidence="8">
    <location>
        <begin position="410"/>
        <end position="547"/>
    </location>
</feature>
<organism evidence="9 10">
    <name type="scientific">Pycnococcus provasolii</name>
    <dbReference type="NCBI Taxonomy" id="41880"/>
    <lineage>
        <taxon>Eukaryota</taxon>
        <taxon>Viridiplantae</taxon>
        <taxon>Chlorophyta</taxon>
        <taxon>Pseudoscourfieldiophyceae</taxon>
        <taxon>Pseudoscourfieldiales</taxon>
        <taxon>Pycnococcaceae</taxon>
        <taxon>Pycnococcus</taxon>
    </lineage>
</organism>
<name>A0A830HNB6_9CHLO</name>
<dbReference type="OrthoDB" id="431715at2759"/>
<dbReference type="PANTHER" id="PTHR19924">
    <property type="entry name" value="UTP15 U3 SMALL NUCLEOLAR RNA-ASSOCIATED PROTEIN 15 FAMILY MEMBER"/>
    <property type="match status" value="1"/>
</dbReference>
<dbReference type="Gene3D" id="2.130.10.10">
    <property type="entry name" value="YVTN repeat-like/Quinoprotein amine dehydrogenase"/>
    <property type="match status" value="3"/>
</dbReference>
<dbReference type="Pfam" id="PF00400">
    <property type="entry name" value="WD40"/>
    <property type="match status" value="3"/>
</dbReference>
<keyword evidence="3 6" id="KW-0853">WD repeat</keyword>
<evidence type="ECO:0000313" key="9">
    <source>
        <dbReference type="EMBL" id="GHP07270.1"/>
    </source>
</evidence>
<dbReference type="PROSITE" id="PS00678">
    <property type="entry name" value="WD_REPEATS_1"/>
    <property type="match status" value="1"/>
</dbReference>
<dbReference type="EMBL" id="BNJQ01000016">
    <property type="protein sequence ID" value="GHP07270.1"/>
    <property type="molecule type" value="Genomic_DNA"/>
</dbReference>
<dbReference type="PRINTS" id="PR00320">
    <property type="entry name" value="GPROTEINBRPT"/>
</dbReference>
<dbReference type="Proteomes" id="UP000660262">
    <property type="component" value="Unassembled WGS sequence"/>
</dbReference>
<dbReference type="AlphaFoldDB" id="A0A830HNB6"/>
<evidence type="ECO:0000256" key="4">
    <source>
        <dbReference type="ARBA" id="ARBA00022737"/>
    </source>
</evidence>
<dbReference type="GO" id="GO:0005730">
    <property type="term" value="C:nucleolus"/>
    <property type="evidence" value="ECO:0007669"/>
    <property type="project" value="UniProtKB-SubCell"/>
</dbReference>
<feature type="compositionally biased region" description="Low complexity" evidence="7">
    <location>
        <begin position="361"/>
        <end position="373"/>
    </location>
</feature>
<keyword evidence="4" id="KW-0677">Repeat</keyword>
<reference evidence="9" key="1">
    <citation type="submission" date="2020-10" db="EMBL/GenBank/DDBJ databases">
        <title>Unveiling of a novel bifunctional photoreceptor, Dualchrome1, isolated from a cosmopolitan green alga.</title>
        <authorList>
            <person name="Suzuki S."/>
            <person name="Kawachi M."/>
        </authorList>
    </citation>
    <scope>NUCLEOTIDE SEQUENCE</scope>
    <source>
        <strain evidence="9">NIES 2893</strain>
    </source>
</reference>
<dbReference type="GO" id="GO:0045943">
    <property type="term" value="P:positive regulation of transcription by RNA polymerase I"/>
    <property type="evidence" value="ECO:0007669"/>
    <property type="project" value="TreeGrafter"/>
</dbReference>
<dbReference type="SMART" id="SM00320">
    <property type="entry name" value="WD40"/>
    <property type="match status" value="6"/>
</dbReference>
<dbReference type="Pfam" id="PF09384">
    <property type="entry name" value="UTP15_C"/>
    <property type="match status" value="1"/>
</dbReference>
<keyword evidence="10" id="KW-1185">Reference proteome</keyword>
<proteinExistence type="predicted"/>
<dbReference type="SUPFAM" id="SSF50978">
    <property type="entry name" value="WD40 repeat-like"/>
    <property type="match status" value="1"/>
</dbReference>
<dbReference type="PANTHER" id="PTHR19924:SF26">
    <property type="entry name" value="U3 SMALL NUCLEOLAR RNA-ASSOCIATED PROTEIN 15 HOMOLOG"/>
    <property type="match status" value="1"/>
</dbReference>
<accession>A0A830HNB6</accession>
<comment type="subcellular location">
    <subcellularLocation>
        <location evidence="1">Nucleus</location>
        <location evidence="1">Nucleolus</location>
    </subcellularLocation>
</comment>
<evidence type="ECO:0000256" key="1">
    <source>
        <dbReference type="ARBA" id="ARBA00004604"/>
    </source>
</evidence>
<dbReference type="InterPro" id="IPR020472">
    <property type="entry name" value="WD40_PAC1"/>
</dbReference>
<dbReference type="CDD" id="cd00200">
    <property type="entry name" value="WD40"/>
    <property type="match status" value="1"/>
</dbReference>
<protein>
    <recommendedName>
        <fullName evidence="8">U3 small nucleolar RNA-associated protein 15 C-terminal domain-containing protein</fullName>
    </recommendedName>
</protein>
<evidence type="ECO:0000256" key="5">
    <source>
        <dbReference type="ARBA" id="ARBA00023242"/>
    </source>
</evidence>
<keyword evidence="5" id="KW-0539">Nucleus</keyword>
<dbReference type="GO" id="GO:0006364">
    <property type="term" value="P:rRNA processing"/>
    <property type="evidence" value="ECO:0007669"/>
    <property type="project" value="UniProtKB-KW"/>
</dbReference>
<dbReference type="InterPro" id="IPR019775">
    <property type="entry name" value="WD40_repeat_CS"/>
</dbReference>
<dbReference type="InterPro" id="IPR036322">
    <property type="entry name" value="WD40_repeat_dom_sf"/>
</dbReference>
<evidence type="ECO:0000256" key="7">
    <source>
        <dbReference type="SAM" id="MobiDB-lite"/>
    </source>
</evidence>
<evidence type="ECO:0000256" key="6">
    <source>
        <dbReference type="PROSITE-ProRule" id="PRU00221"/>
    </source>
</evidence>
<gene>
    <name evidence="9" type="ORF">PPROV_000601100</name>
</gene>
<dbReference type="InterPro" id="IPR018983">
    <property type="entry name" value="U3_snoRNA-assocProt_15_C"/>
</dbReference>
<dbReference type="InterPro" id="IPR015943">
    <property type="entry name" value="WD40/YVTN_repeat-like_dom_sf"/>
</dbReference>
<evidence type="ECO:0000313" key="10">
    <source>
        <dbReference type="Proteomes" id="UP000660262"/>
    </source>
</evidence>
<evidence type="ECO:0000256" key="2">
    <source>
        <dbReference type="ARBA" id="ARBA00022552"/>
    </source>
</evidence>
<keyword evidence="2" id="KW-0698">rRNA processing</keyword>
<dbReference type="InterPro" id="IPR001680">
    <property type="entry name" value="WD40_rpt"/>
</dbReference>
<feature type="repeat" description="WD" evidence="6">
    <location>
        <begin position="210"/>
        <end position="235"/>
    </location>
</feature>
<dbReference type="PROSITE" id="PS50082">
    <property type="entry name" value="WD_REPEATS_2"/>
    <property type="match status" value="2"/>
</dbReference>
<evidence type="ECO:0000259" key="8">
    <source>
        <dbReference type="Pfam" id="PF09384"/>
    </source>
</evidence>
<feature type="region of interest" description="Disordered" evidence="7">
    <location>
        <begin position="355"/>
        <end position="376"/>
    </location>
</feature>